<organism evidence="8 9">
    <name type="scientific">Mesobaculum littorinae</name>
    <dbReference type="NCBI Taxonomy" id="2486419"/>
    <lineage>
        <taxon>Bacteria</taxon>
        <taxon>Pseudomonadati</taxon>
        <taxon>Pseudomonadota</taxon>
        <taxon>Alphaproteobacteria</taxon>
        <taxon>Rhodobacterales</taxon>
        <taxon>Roseobacteraceae</taxon>
        <taxon>Mesobaculum</taxon>
    </lineage>
</organism>
<dbReference type="Proteomes" id="UP000285908">
    <property type="component" value="Unassembled WGS sequence"/>
</dbReference>
<evidence type="ECO:0000313" key="8">
    <source>
        <dbReference type="EMBL" id="RVW00033.1"/>
    </source>
</evidence>
<sequence length="287" mass="30945">MAGAVVSFSSMAVAGREVSFELDTFETMTYRSVIGLAIICTVLVLTGRTGEVRSRYLPMHALRNVFHFTGQNLWFFALTAIPLAQVFALEFTSPIWVVLLAPLFLSERLTRRRIAVALAGFVGILIVARPDPQQIDPGILAAVTAAMGFAGTAVMTKLLTRRDTTLCILFWLTAMQTVFGVVCAGIDGNIALPSPTTLPLLIIIGCAGLAAHFCLTTALGIAPATIVMPMDFARLPVIAIVGMILYDEPLDIMVLIGAVIIFGSNYLNLRAESRMQPVRESRDATTP</sequence>
<feature type="transmembrane region" description="Helical" evidence="6">
    <location>
        <begin position="61"/>
        <end position="81"/>
    </location>
</feature>
<reference evidence="8 9" key="1">
    <citation type="submission" date="2018-11" db="EMBL/GenBank/DDBJ databases">
        <title>Mesobaculum littorinae gen. nov., sp. nov., isolated from Littorina scabra that represents a novel genus of the order Rhodobacteraceae.</title>
        <authorList>
            <person name="Li F."/>
        </authorList>
    </citation>
    <scope>NUCLEOTIDE SEQUENCE [LARGE SCALE GENOMIC DNA]</scope>
    <source>
        <strain evidence="8 9">M0103</strain>
    </source>
</reference>
<dbReference type="OrthoDB" id="9810329at2"/>
<keyword evidence="4 6" id="KW-1133">Transmembrane helix</keyword>
<dbReference type="SUPFAM" id="SSF103481">
    <property type="entry name" value="Multidrug resistance efflux transporter EmrE"/>
    <property type="match status" value="2"/>
</dbReference>
<evidence type="ECO:0000259" key="7">
    <source>
        <dbReference type="Pfam" id="PF00892"/>
    </source>
</evidence>
<accession>A0A438AMX5</accession>
<dbReference type="Pfam" id="PF00892">
    <property type="entry name" value="EamA"/>
    <property type="match status" value="2"/>
</dbReference>
<protein>
    <submittedName>
        <fullName evidence="8">DMT family transporter</fullName>
    </submittedName>
</protein>
<evidence type="ECO:0000256" key="2">
    <source>
        <dbReference type="ARBA" id="ARBA00009853"/>
    </source>
</evidence>
<name>A0A438AMX5_9RHOB</name>
<feature type="transmembrane region" description="Helical" evidence="6">
    <location>
        <begin position="138"/>
        <end position="156"/>
    </location>
</feature>
<dbReference type="EMBL" id="RQXX01000001">
    <property type="protein sequence ID" value="RVW00033.1"/>
    <property type="molecule type" value="Genomic_DNA"/>
</dbReference>
<feature type="transmembrane region" description="Helical" evidence="6">
    <location>
        <begin position="226"/>
        <end position="246"/>
    </location>
</feature>
<feature type="transmembrane region" description="Helical" evidence="6">
    <location>
        <begin position="87"/>
        <end position="105"/>
    </location>
</feature>
<keyword evidence="3 6" id="KW-0812">Transmembrane</keyword>
<dbReference type="GO" id="GO:0016020">
    <property type="term" value="C:membrane"/>
    <property type="evidence" value="ECO:0007669"/>
    <property type="project" value="UniProtKB-SubCell"/>
</dbReference>
<comment type="similarity">
    <text evidence="2">Belongs to the drug/metabolite transporter (DMT) superfamily. 10 TMS drug/metabolite exporter (DME) (TC 2.A.7.3) family.</text>
</comment>
<evidence type="ECO:0000256" key="4">
    <source>
        <dbReference type="ARBA" id="ARBA00022989"/>
    </source>
</evidence>
<evidence type="ECO:0000256" key="6">
    <source>
        <dbReference type="SAM" id="Phobius"/>
    </source>
</evidence>
<dbReference type="InterPro" id="IPR037185">
    <property type="entry name" value="EmrE-like"/>
</dbReference>
<feature type="transmembrane region" description="Helical" evidence="6">
    <location>
        <begin position="114"/>
        <end position="132"/>
    </location>
</feature>
<keyword evidence="5 6" id="KW-0472">Membrane</keyword>
<comment type="subcellular location">
    <subcellularLocation>
        <location evidence="1">Membrane</location>
        <topology evidence="1">Multi-pass membrane protein</topology>
    </subcellularLocation>
</comment>
<feature type="transmembrane region" description="Helical" evidence="6">
    <location>
        <begin position="30"/>
        <end position="49"/>
    </location>
</feature>
<dbReference type="AlphaFoldDB" id="A0A438AMX5"/>
<proteinExistence type="inferred from homology"/>
<evidence type="ECO:0000313" key="9">
    <source>
        <dbReference type="Proteomes" id="UP000285908"/>
    </source>
</evidence>
<evidence type="ECO:0000256" key="3">
    <source>
        <dbReference type="ARBA" id="ARBA00022692"/>
    </source>
</evidence>
<feature type="domain" description="EamA" evidence="7">
    <location>
        <begin position="2"/>
        <end position="128"/>
    </location>
</feature>
<feature type="transmembrane region" description="Helical" evidence="6">
    <location>
        <begin position="252"/>
        <end position="269"/>
    </location>
</feature>
<comment type="caution">
    <text evidence="8">The sequence shown here is derived from an EMBL/GenBank/DDBJ whole genome shotgun (WGS) entry which is preliminary data.</text>
</comment>
<feature type="transmembrane region" description="Helical" evidence="6">
    <location>
        <begin position="198"/>
        <end position="219"/>
    </location>
</feature>
<feature type="domain" description="EamA" evidence="7">
    <location>
        <begin position="137"/>
        <end position="268"/>
    </location>
</feature>
<evidence type="ECO:0000256" key="1">
    <source>
        <dbReference type="ARBA" id="ARBA00004141"/>
    </source>
</evidence>
<dbReference type="PANTHER" id="PTHR22911">
    <property type="entry name" value="ACYL-MALONYL CONDENSING ENZYME-RELATED"/>
    <property type="match status" value="1"/>
</dbReference>
<evidence type="ECO:0000256" key="5">
    <source>
        <dbReference type="ARBA" id="ARBA00023136"/>
    </source>
</evidence>
<gene>
    <name evidence="8" type="ORF">EKE94_04130</name>
</gene>
<keyword evidence="9" id="KW-1185">Reference proteome</keyword>
<dbReference type="InterPro" id="IPR000620">
    <property type="entry name" value="EamA_dom"/>
</dbReference>
<dbReference type="PANTHER" id="PTHR22911:SF6">
    <property type="entry name" value="SOLUTE CARRIER FAMILY 35 MEMBER G1"/>
    <property type="match status" value="1"/>
</dbReference>
<feature type="transmembrane region" description="Helical" evidence="6">
    <location>
        <begin position="168"/>
        <end position="192"/>
    </location>
</feature>